<gene>
    <name evidence="5" type="primary">LOC123403642</name>
</gene>
<dbReference type="Pfam" id="PF04783">
    <property type="entry name" value="DUF630"/>
    <property type="match status" value="1"/>
</dbReference>
<dbReference type="OrthoDB" id="646418at2759"/>
<dbReference type="EMBL" id="AK366324">
    <property type="protein sequence ID" value="BAJ97527.1"/>
    <property type="molecule type" value="mRNA"/>
</dbReference>
<feature type="domain" description="DUF630" evidence="3">
    <location>
        <begin position="1"/>
        <end position="53"/>
    </location>
</feature>
<dbReference type="InterPro" id="IPR006868">
    <property type="entry name" value="DUF630"/>
</dbReference>
<dbReference type="Pfam" id="PF04782">
    <property type="entry name" value="DUF632"/>
    <property type="match status" value="1"/>
</dbReference>
<dbReference type="OMA" id="SEYSAHG"/>
<dbReference type="PANTHER" id="PTHR21450:SF41">
    <property type="entry name" value="RNA POLYMERASE SUBUNIT BETA, PUTATIVE (DUF630 AND DUF632)-RELATED"/>
    <property type="match status" value="1"/>
</dbReference>
<feature type="region of interest" description="Disordered" evidence="1">
    <location>
        <begin position="72"/>
        <end position="119"/>
    </location>
</feature>
<dbReference type="Gramene" id="HORVU.MOREX.r3.6HG0602940.1">
    <property type="protein sequence ID" value="HORVU.MOREX.r3.6HG0602940.1"/>
    <property type="gene ID" value="HORVU.MOREX.r3.6HG0602940"/>
</dbReference>
<reference evidence="5" key="4">
    <citation type="submission" date="2022-01" db="UniProtKB">
        <authorList>
            <consortium name="EnsemblPlants"/>
        </authorList>
    </citation>
    <scope>IDENTIFICATION</scope>
    <source>
        <strain evidence="5">subsp. vulgare</strain>
    </source>
</reference>
<dbReference type="HOGENOM" id="CLU_010985_3_1_1"/>
<dbReference type="SMR" id="F2DR06"/>
<reference evidence="4" key="1">
    <citation type="journal article" date="2011" name="Plant Physiol.">
        <title>Comprehensive sequence analysis of 24,783 barley full-length cDNAs derived from 12 clone libraries.</title>
        <authorList>
            <person name="Matsumoto T."/>
            <person name="Tanaka T."/>
            <person name="Sakai H."/>
            <person name="Amano N."/>
            <person name="Kanamori H."/>
            <person name="Kurita K."/>
            <person name="Kikuta A."/>
            <person name="Kamiya K."/>
            <person name="Yamamoto M."/>
            <person name="Ikawa H."/>
            <person name="Fujii N."/>
            <person name="Hori K."/>
            <person name="Itoh T."/>
            <person name="Sato K."/>
        </authorList>
    </citation>
    <scope>NUCLEOTIDE SEQUENCE</scope>
    <source>
        <tissue evidence="4">Shoot and root</tissue>
    </source>
</reference>
<dbReference type="PaxDb" id="4513-MLOC_15927.1"/>
<dbReference type="AlphaFoldDB" id="F2DR06"/>
<dbReference type="RefSeq" id="XP_044953498.1">
    <property type="nucleotide sequence ID" value="XM_045097563.1"/>
</dbReference>
<organism evidence="4">
    <name type="scientific">Hordeum vulgare subsp. vulgare</name>
    <name type="common">Domesticated barley</name>
    <dbReference type="NCBI Taxonomy" id="112509"/>
    <lineage>
        <taxon>Eukaryota</taxon>
        <taxon>Viridiplantae</taxon>
        <taxon>Streptophyta</taxon>
        <taxon>Embryophyta</taxon>
        <taxon>Tracheophyta</taxon>
        <taxon>Spermatophyta</taxon>
        <taxon>Magnoliopsida</taxon>
        <taxon>Liliopsida</taxon>
        <taxon>Poales</taxon>
        <taxon>Poaceae</taxon>
        <taxon>BOP clade</taxon>
        <taxon>Pooideae</taxon>
        <taxon>Triticodae</taxon>
        <taxon>Triticeae</taxon>
        <taxon>Hordeinae</taxon>
        <taxon>Hordeum</taxon>
    </lineage>
</organism>
<dbReference type="ExpressionAtlas" id="F2DR06">
    <property type="expression patterns" value="baseline and differential"/>
</dbReference>
<evidence type="ECO:0000259" key="3">
    <source>
        <dbReference type="Pfam" id="PF04783"/>
    </source>
</evidence>
<evidence type="ECO:0000313" key="5">
    <source>
        <dbReference type="EnsemblPlants" id="HORVU.MOREX.r3.6HG0602940.1"/>
    </source>
</evidence>
<dbReference type="Proteomes" id="UP000011116">
    <property type="component" value="Chromosome 6H"/>
</dbReference>
<evidence type="ECO:0000313" key="6">
    <source>
        <dbReference type="Proteomes" id="UP000011116"/>
    </source>
</evidence>
<evidence type="ECO:0000259" key="2">
    <source>
        <dbReference type="Pfam" id="PF04782"/>
    </source>
</evidence>
<dbReference type="GeneID" id="123403642"/>
<keyword evidence="6" id="KW-1185">Reference proteome</keyword>
<feature type="compositionally biased region" description="Low complexity" evidence="1">
    <location>
        <begin position="97"/>
        <end position="112"/>
    </location>
</feature>
<feature type="region of interest" description="Disordered" evidence="1">
    <location>
        <begin position="281"/>
        <end position="305"/>
    </location>
</feature>
<dbReference type="EnsemblPlants" id="HORVU.MOREX.r3.6HG0602940.1">
    <property type="protein sequence ID" value="HORVU.MOREX.r3.6HG0602940.1"/>
    <property type="gene ID" value="HORVU.MOREX.r3.6HG0602940"/>
</dbReference>
<sequence length="760" mass="83173">MGCKGSKLDEQEAVALCRGRADLLAVAVRHRDALGAAHAALAGSLLSVSSSLHILLVSASARPRTGLTLPAAVKTVDPPAPPQPSSPPHSSSHIDFAPSSGSDSGSVASSPPRRVDDARHDQLHHPHALHFPHYGYGYGYGYEHEPPFGYPPGSLQLYYARSRPPPASVAVEQRAPASERVYFGSSDPAGGHARYHSYGGEAAAAGRTAAPPPSPPRASSWDFFNVFDDYQVHDNYCYDAAGAGTTATTPYTPSRCSRDVREEEGIPELEEDDAVVKEVSSEHYMGGSGGARSRRSSVGGMSSSEEENCVVDKGVLAGGGVSRQQAPAQPNVAASVPTHRKSYGSADIAGEIKAQFVRAADAVWAVAPILEVERRSYQYHPRSSVYHVSSRMVSTAAMPNSGHRGEELDVGGWKKVAEGGKSLSVTLQKLYIWEKKLYNEVKSEEKMRLLLAKNSKRLKFLDQKGSEAQKIDATQNLVRKLSAKIRMAVRVIAKVSKKIDRVRDEELWPQIMALIQGFVIMWKEKLECYQIQCEAISGAKNLDSAISGWISRDLAMELEVDLVKWIVNFCSWVNAQRSFVKALNGWLALCLNYQQEETPDGAAPYSPGRVGAPLVFVIGNTWSQAMDRISEKEVVAAMKALVTSVRNQCEHRAAAEQSELIFVTREREKWNRILERKSVEINREADTLNRKLALVPGRQSLLPTAQTYQAHFLEADSLQVSLSRVLQALESFASSSLQAFRETLRHAEEEMLSRETAKVS</sequence>
<name>F2DR06_HORVV</name>
<dbReference type="PANTHER" id="PTHR21450">
    <property type="entry name" value="PROTEIN ALTERED PHOSPHATE STARVATION RESPONSE 1"/>
    <property type="match status" value="1"/>
</dbReference>
<protein>
    <submittedName>
        <fullName evidence="4">Predicted protein</fullName>
    </submittedName>
</protein>
<reference evidence="5" key="3">
    <citation type="submission" date="2020-10" db="EMBL/GenBank/DDBJ databases">
        <authorList>
            <person name="Scholz U."/>
            <person name="Mascher M."/>
            <person name="Fiebig A."/>
        </authorList>
    </citation>
    <scope>NUCLEOTIDE SEQUENCE [LARGE SCALE GENOMIC DNA]</scope>
    <source>
        <strain evidence="5">cv. Morex</strain>
    </source>
</reference>
<feature type="compositionally biased region" description="Pro residues" evidence="1">
    <location>
        <begin position="78"/>
        <end position="87"/>
    </location>
</feature>
<evidence type="ECO:0000313" key="4">
    <source>
        <dbReference type="EMBL" id="BAJ97527.1"/>
    </source>
</evidence>
<feature type="domain" description="DUF632" evidence="2">
    <location>
        <begin position="347"/>
        <end position="646"/>
    </location>
</feature>
<dbReference type="STRING" id="112509.F2DR06"/>
<dbReference type="eggNOG" id="ENOG502QQU6">
    <property type="taxonomic scope" value="Eukaryota"/>
</dbReference>
<evidence type="ECO:0000256" key="1">
    <source>
        <dbReference type="SAM" id="MobiDB-lite"/>
    </source>
</evidence>
<dbReference type="KEGG" id="hvg:123403642"/>
<reference evidence="6" key="2">
    <citation type="journal article" date="2012" name="Nature">
        <title>A physical, genetic and functional sequence assembly of the barley genome.</title>
        <authorList>
            <consortium name="The International Barley Genome Sequencing Consortium"/>
            <person name="Mayer K.F."/>
            <person name="Waugh R."/>
            <person name="Brown J.W."/>
            <person name="Schulman A."/>
            <person name="Langridge P."/>
            <person name="Platzer M."/>
            <person name="Fincher G.B."/>
            <person name="Muehlbauer G.J."/>
            <person name="Sato K."/>
            <person name="Close T.J."/>
            <person name="Wise R.P."/>
            <person name="Stein N."/>
        </authorList>
    </citation>
    <scope>NUCLEOTIDE SEQUENCE [LARGE SCALE GENOMIC DNA]</scope>
    <source>
        <strain evidence="6">cv. Morex</strain>
    </source>
</reference>
<accession>F2DR06</accession>
<proteinExistence type="evidence at transcript level"/>
<dbReference type="Gramene" id="HORVU.MOREX.r2.6HG0499870.1">
    <property type="protein sequence ID" value="HORVU.MOREX.r2.6HG0499870.1"/>
    <property type="gene ID" value="HORVU.MOREX.r2.6HG0499870"/>
</dbReference>
<dbReference type="InterPro" id="IPR006867">
    <property type="entry name" value="DUF632"/>
</dbReference>